<dbReference type="GO" id="GO:0030430">
    <property type="term" value="C:host cell cytoplasm"/>
    <property type="evidence" value="ECO:0007669"/>
    <property type="project" value="UniProtKB-SubCell"/>
</dbReference>
<dbReference type="InterPro" id="IPR025786">
    <property type="entry name" value="Mononega_L_MeTrfase"/>
</dbReference>
<dbReference type="PROSITE" id="PS50526">
    <property type="entry name" value="RDRP_SSRNA_NEG_NONSEG"/>
    <property type="match status" value="1"/>
</dbReference>
<dbReference type="Pfam" id="PF14318">
    <property type="entry name" value="Mononeg_mRNAcap"/>
    <property type="match status" value="1"/>
</dbReference>
<evidence type="ECO:0000256" key="3">
    <source>
        <dbReference type="ARBA" id="ARBA00012494"/>
    </source>
</evidence>
<dbReference type="EMBL" id="JX679246">
    <property type="protein sequence ID" value="AFX72892.1"/>
    <property type="molecule type" value="Viral_cRNA"/>
</dbReference>
<evidence type="ECO:0000259" key="27">
    <source>
        <dbReference type="PROSITE" id="PS50526"/>
    </source>
</evidence>
<keyword evidence="15" id="KW-0693">Viral RNA replication</keyword>
<dbReference type="PROSITE" id="PS51590">
    <property type="entry name" value="SAM_MT_MNV_L"/>
    <property type="match status" value="1"/>
</dbReference>
<keyword evidence="18" id="KW-0511">Multifunctional enzyme</keyword>
<keyword evidence="9" id="KW-0949">S-adenosyl-L-methionine</keyword>
<keyword evidence="5" id="KW-0696">RNA-directed RNA polymerase</keyword>
<evidence type="ECO:0000256" key="8">
    <source>
        <dbReference type="ARBA" id="ARBA00022679"/>
    </source>
</evidence>
<evidence type="ECO:0000256" key="21">
    <source>
        <dbReference type="ARBA" id="ARBA00026099"/>
    </source>
</evidence>
<keyword evidence="8" id="KW-0808">Transferase</keyword>
<keyword evidence="14" id="KW-0946">Virion</keyword>
<dbReference type="Pfam" id="PF14314">
    <property type="entry name" value="Methyltrans_Mon_2nd"/>
    <property type="match status" value="1"/>
</dbReference>
<dbReference type="GeneID" id="14857896"/>
<evidence type="ECO:0000256" key="24">
    <source>
        <dbReference type="ARBA" id="ARBA00047332"/>
    </source>
</evidence>
<keyword evidence="16" id="KW-0506">mRNA capping</keyword>
<keyword evidence="7" id="KW-0507">mRNA processing</keyword>
<dbReference type="InterPro" id="IPR017234">
    <property type="entry name" value="RNA-dir_pol_rhabdovirus"/>
</dbReference>
<evidence type="ECO:0000256" key="5">
    <source>
        <dbReference type="ARBA" id="ARBA00022484"/>
    </source>
</evidence>
<evidence type="ECO:0000259" key="28">
    <source>
        <dbReference type="PROSITE" id="PS51590"/>
    </source>
</evidence>
<organism evidence="29 30">
    <name type="scientific">Perhabdovirus perca</name>
    <dbReference type="NCBI Taxonomy" id="1256869"/>
    <lineage>
        <taxon>Viruses</taxon>
        <taxon>Riboviria</taxon>
        <taxon>Orthornavirae</taxon>
        <taxon>Negarnaviricota</taxon>
        <taxon>Haploviricotina</taxon>
        <taxon>Monjiviricetes</taxon>
        <taxon>Mononegavirales</taxon>
        <taxon>Rhabdoviridae</taxon>
        <taxon>Alpharhabdovirinae</taxon>
        <taxon>Perhabdovirus</taxon>
    </lineage>
</organism>
<dbReference type="PIRSF" id="PIRSF037546">
    <property type="entry name" value="RNA_pol_RhabdoV_sub"/>
    <property type="match status" value="1"/>
</dbReference>
<dbReference type="Pfam" id="PF00946">
    <property type="entry name" value="Mononeg_RNA_pol"/>
    <property type="match status" value="1"/>
</dbReference>
<evidence type="ECO:0000256" key="13">
    <source>
        <dbReference type="ARBA" id="ARBA00022840"/>
    </source>
</evidence>
<evidence type="ECO:0000256" key="7">
    <source>
        <dbReference type="ARBA" id="ARBA00022664"/>
    </source>
</evidence>
<evidence type="ECO:0000256" key="16">
    <source>
        <dbReference type="ARBA" id="ARBA00023042"/>
    </source>
</evidence>
<evidence type="ECO:0000256" key="11">
    <source>
        <dbReference type="ARBA" id="ARBA00022741"/>
    </source>
</evidence>
<dbReference type="InterPro" id="IPR039530">
    <property type="entry name" value="L_methyltransferase_rhabdo"/>
</dbReference>
<comment type="subcellular location">
    <subcellularLocation>
        <location evidence="1">Host cytoplasm</location>
    </subcellularLocation>
    <subcellularLocation>
        <location evidence="2">Virion</location>
    </subcellularLocation>
</comment>
<keyword evidence="12" id="KW-0378">Hydrolase</keyword>
<keyword evidence="30" id="KW-1185">Reference proteome</keyword>
<comment type="catalytic activity">
    <reaction evidence="19">
        <text>a 5'-end triphospho-adenylyl-adenylyl-cytidylyl-adenosine in mRNA + GDP + H(+) = a 5'-end (5'-triphosphoguanosine)-adenylyl-adenylyl-cytidylyl-adenosine in mRNA + diphosphate</text>
        <dbReference type="Rhea" id="RHEA:65436"/>
        <dbReference type="Rhea" id="RHEA-COMP:16797"/>
        <dbReference type="Rhea" id="RHEA-COMP:16799"/>
        <dbReference type="ChEBI" id="CHEBI:15378"/>
        <dbReference type="ChEBI" id="CHEBI:33019"/>
        <dbReference type="ChEBI" id="CHEBI:58189"/>
        <dbReference type="ChEBI" id="CHEBI:156484"/>
        <dbReference type="ChEBI" id="CHEBI:156503"/>
        <dbReference type="EC" id="2.7.7.88"/>
    </reaction>
</comment>
<protein>
    <recommendedName>
        <fullName evidence="23">Replicase</fullName>
        <ecNumber evidence="21">2.1.1.375</ecNumber>
        <ecNumber evidence="3">2.7.7.48</ecNumber>
        <ecNumber evidence="4">2.7.7.88</ecNumber>
    </recommendedName>
    <alternativeName>
        <fullName evidence="22">Transcriptase</fullName>
    </alternativeName>
</protein>
<comment type="catalytic activity">
    <reaction evidence="26">
        <text>GTP + H2O = GDP + phosphate + H(+)</text>
        <dbReference type="Rhea" id="RHEA:19669"/>
        <dbReference type="ChEBI" id="CHEBI:15377"/>
        <dbReference type="ChEBI" id="CHEBI:15378"/>
        <dbReference type="ChEBI" id="CHEBI:37565"/>
        <dbReference type="ChEBI" id="CHEBI:43474"/>
        <dbReference type="ChEBI" id="CHEBI:58189"/>
    </reaction>
</comment>
<evidence type="ECO:0000256" key="12">
    <source>
        <dbReference type="ARBA" id="ARBA00022801"/>
    </source>
</evidence>
<dbReference type="InterPro" id="IPR048397">
    <property type="entry name" value="Methyltrans_Mon_CD"/>
</dbReference>
<keyword evidence="11" id="KW-0547">Nucleotide-binding</keyword>
<dbReference type="EC" id="2.1.1.375" evidence="21"/>
<gene>
    <name evidence="29" type="primary">L</name>
</gene>
<dbReference type="GO" id="GO:0016787">
    <property type="term" value="F:hydrolase activity"/>
    <property type="evidence" value="ECO:0007669"/>
    <property type="project" value="UniProtKB-KW"/>
</dbReference>
<evidence type="ECO:0000256" key="10">
    <source>
        <dbReference type="ARBA" id="ARBA00022695"/>
    </source>
</evidence>
<evidence type="ECO:0000256" key="14">
    <source>
        <dbReference type="ARBA" id="ARBA00022844"/>
    </source>
</evidence>
<dbReference type="Pfam" id="PF21080">
    <property type="entry name" value="Methyltrans_Mon_1st"/>
    <property type="match status" value="1"/>
</dbReference>
<evidence type="ECO:0000256" key="22">
    <source>
        <dbReference type="ARBA" id="ARBA00030436"/>
    </source>
</evidence>
<evidence type="ECO:0000256" key="19">
    <source>
        <dbReference type="ARBA" id="ARBA00024494"/>
    </source>
</evidence>
<dbReference type="EC" id="2.7.7.48" evidence="3"/>
<feature type="domain" description="RdRp catalytic" evidence="27">
    <location>
        <begin position="594"/>
        <end position="799"/>
    </location>
</feature>
<evidence type="ECO:0000313" key="30">
    <source>
        <dbReference type="Proteomes" id="UP000029767"/>
    </source>
</evidence>
<dbReference type="SMR" id="K7X7F6"/>
<evidence type="ECO:0000256" key="23">
    <source>
        <dbReference type="ARBA" id="ARBA00031012"/>
    </source>
</evidence>
<evidence type="ECO:0000256" key="15">
    <source>
        <dbReference type="ARBA" id="ARBA00022953"/>
    </source>
</evidence>
<keyword evidence="6" id="KW-0489">Methyltransferase</keyword>
<dbReference type="GO" id="GO:0044423">
    <property type="term" value="C:virion component"/>
    <property type="evidence" value="ECO:0007669"/>
    <property type="project" value="UniProtKB-KW"/>
</dbReference>
<evidence type="ECO:0000256" key="20">
    <source>
        <dbReference type="ARBA" id="ARBA00024499"/>
    </source>
</evidence>
<dbReference type="RefSeq" id="YP_007641367.1">
    <property type="nucleotide sequence ID" value="NC_020803.1"/>
</dbReference>
<comment type="catalytic activity">
    <reaction evidence="24">
        <text>a 5'-end (5'-triphosphoguanosine)-adenylyl-adenylyl-cytidylyl-adenosine in mRNA + S-adenosyl-L-methionine = a 5'-end (5'-triphosphoguanosine)-(2'-O-methyladenylyl)-adenylyl-cytidylyl-adenosine in mRNA + S-adenosyl-L-homocysteine + H(+)</text>
        <dbReference type="Rhea" id="RHEA:65380"/>
        <dbReference type="Rhea" id="RHEA-COMP:16797"/>
        <dbReference type="Rhea" id="RHEA-COMP:16801"/>
        <dbReference type="ChEBI" id="CHEBI:15378"/>
        <dbReference type="ChEBI" id="CHEBI:57856"/>
        <dbReference type="ChEBI" id="CHEBI:59789"/>
        <dbReference type="ChEBI" id="CHEBI:156482"/>
        <dbReference type="ChEBI" id="CHEBI:156484"/>
    </reaction>
</comment>
<dbReference type="NCBIfam" id="TIGR04198">
    <property type="entry name" value="paramyx_RNAcap"/>
    <property type="match status" value="1"/>
</dbReference>
<evidence type="ECO:0000313" key="29">
    <source>
        <dbReference type="EMBL" id="AFX72892.1"/>
    </source>
</evidence>
<evidence type="ECO:0000256" key="1">
    <source>
        <dbReference type="ARBA" id="ARBA00004192"/>
    </source>
</evidence>
<proteinExistence type="predicted"/>
<keyword evidence="10" id="KW-0548">Nucleotidyltransferase</keyword>
<dbReference type="KEGG" id="vg:14857896"/>
<keyword evidence="13" id="KW-0067">ATP-binding</keyword>
<dbReference type="GO" id="GO:0005524">
    <property type="term" value="F:ATP binding"/>
    <property type="evidence" value="ECO:0007669"/>
    <property type="project" value="UniProtKB-KW"/>
</dbReference>
<sequence length="2097" mass="239928">MSDEDNWEDPYWGDSVNDADIPEWLSDDITRGYPLNQKDYSLNSPLISDHTVALVRYLNDRVTEKRFERSETAFSGLTRLTKQSTWKHPEQYNHKWMGAWFAKEENCEEFNKLVEGTNNDVLETEEVLQAFLKGWIGKTTSAPTKTGWSVRQKSYGSKFLKLHKMILIMNAQSEEEQSLLQNTLSLTIADKELRIYKGESVNLGRFLLTPEFLLLLEQEIVLDRTFILMMKDTLIGRMQTLACFMNREDKKYEDNIITKMESLYRLGDRMVEQIGDEAYAGIKLLEPMCNLRLAEIARTYRPLVPEFPHFRLHVEASVVEESLNNRHLEDFYEFVNSESNVETLLAFFGSFRHWGHPYINYFEGLVKLNKQVTLPKEIDQDYAEALASDLSYMILRKHFNTRRVWAVNKDKLDPKHPLIEHIKNATWPTPKQIDDFGDNWHKLPLIKIFEIPDLIDPSVIYSDKSHSMGRSEVLEHVERKPHQPIPTKKVLETLLKKPATNWPEFLSRIEEDGLPKESLIIGLKGKERELKKAGRFFSLMSWELREYFVITEYLIKTHYVPLFKGLTMADDMTEVVKKMLERSQGQGEDDYEHISIANHIDYEKWNNHQRKESNGPVFRVMGQFLGYPSLIEKTHDFFQDSLIYYNGRPDLMEVRGNELLNKTDKLVCWDGQAGGLEGLRQKGWSILNLLVIQRESKIRNTKVQTLAQGDNQVVCTQYRVIDRSDEVIVLKISVLVDFGDTKGYWLCKPVTLYGHDQQSKVIMDAIEGGTNKLGLLINNDETIQSADFLTYGKVPIFRGNIRCLETKRWSRVTCVTNDQLPSLANVMSSVSTNSLTVSHFDVSPIESIRQYLYFGNFARRLVEFHNPAIRSPVLLDIKNENQRKIYLNATLYLDPSLGGISGMSLTRFLMRMFPDPVTEGLSFWKLIFDNTGDEAIKKLALMAGDPELARKRDSIDKLIENPTALNLSKETSALSVIKKEVRMRLYQDCDKFENRLIADAIGIARDEESHLEQFLLSIRPLFPRFLAEFKAATFVGITESLISLFQNSKTIRNIFKRRYARELELKIVRCEWNSLLMLKNLGDKTPQRNIWSCSSTRADELRQESWGTKVIGTTVPHPIEMINCSHTGGTCQQDEVLDYINVSIVQDLRNCLNSKGKVPAYLGSKTSETTSILQPWEKETKIPVIKRAAKLRAAITWFVEPESDLSNSILNNISSLTGEDWSGSIQGFKRTGSALHRFTSARVSAGGFAAQSPARLTRMMATTDTFREIGSDNYDFMFQSLLLYSQMTAGELYGDNPTTVYHFHLSCKKCLRKIEEPTLNSDFEYQPIDRSEILNKWKPTTTGWSQEKVAPTITEGDWDSLSHQEQSFQVGKSIGFLFGDLTMIKNNHAQDSSIFPLSIQHKITPSEFLEGLLDGLIKAAALSTIHRRNFDHHSKYRATVSGTLDYLIETISNSAGFTNLTRNGPLQQCLLSVPHKIPPSYPLSKSDLGSLARNYLRDLYSHSTRDQYKTRWNNNWIFSDMMSSNIIYPFVISISCVGLAYGKHWDQKSADRLRGIRGLAEMIRSSDEVQLPVGKNFSTVNQEIRHAIKHHAQPEAREEEKQTTNGQKSWWYQFGHRQSTLGEPPIEKQLSRPAQVRDPLISGLRTAQIATGAHYKIRSILTGLAIQPHDALCGGDGSGGIGACLIRMYPFLKLVYNSLFEVTDLDMRGSAPGPPSALAAMGKMGKRCVNLDNAWKNPSDLSHSDTWDYFSRVIDEENLRCDLWVFDMEVRSHEMSEEIERHIVKNLDVMPTGGTLIYKTYLTKLADMKVTILDTLGGYFRKVSLVSTDATSSHSSEVYAVFQDKLNKRRLEIYPNWRSCETSMDIHPCWRSEKEEFSRAKKFQKYNRNMGVPARLITSEFQDMHVLGVTAGVENGIAATLARDVELNQDDPTTVAFLWLFVTLQHMIPIGRGFKIPASSRVESYLAILMGFCSVLHLQQNEEEKYRRLKTCFSKAGPFFCNSSGWSTKAGINKSMRMDRKMATIGSVIRTFSKMDLKRDIQFGKLSSMMSKYVAKDTLKNMKFQSGIWEYIGGDVIGEKTATNEWSPVEREVAWRD</sequence>
<name>K7X7F6_9RHAB</name>
<dbReference type="Proteomes" id="UP000029767">
    <property type="component" value="Segment"/>
</dbReference>
<accession>K7X7F6</accession>
<dbReference type="InterPro" id="IPR039736">
    <property type="entry name" value="L_poly_C"/>
</dbReference>
<evidence type="ECO:0000256" key="4">
    <source>
        <dbReference type="ARBA" id="ARBA00012582"/>
    </source>
</evidence>
<dbReference type="EC" id="2.7.7.88" evidence="4"/>
<evidence type="ECO:0000256" key="9">
    <source>
        <dbReference type="ARBA" id="ARBA00022691"/>
    </source>
</evidence>
<evidence type="ECO:0000256" key="18">
    <source>
        <dbReference type="ARBA" id="ARBA00023268"/>
    </source>
</evidence>
<evidence type="ECO:0000256" key="6">
    <source>
        <dbReference type="ARBA" id="ARBA00022603"/>
    </source>
</evidence>
<keyword evidence="17" id="KW-1035">Host cytoplasm</keyword>
<reference evidence="29 30" key="1">
    <citation type="submission" date="2012-09" db="EMBL/GenBank/DDBJ databases">
        <title>Comparative analysis of the complete genome sequence of four fish rhabdoviruses.</title>
        <authorList>
            <person name="Stone D.M."/>
        </authorList>
    </citation>
    <scope>NUCLEOTIDE SEQUENCE [LARGE SCALE GENOMIC DNA]</scope>
    <source>
        <strain evidence="30">Isolate Perch/France/PRV/1981</strain>
    </source>
</reference>
<dbReference type="InterPro" id="IPR026890">
    <property type="entry name" value="Mononeg_mRNAcap"/>
</dbReference>
<dbReference type="InterPro" id="IPR014023">
    <property type="entry name" value="Mononeg_RNA_pol_cat"/>
</dbReference>
<evidence type="ECO:0000256" key="25">
    <source>
        <dbReference type="ARBA" id="ARBA00047370"/>
    </source>
</evidence>
<evidence type="ECO:0000256" key="17">
    <source>
        <dbReference type="ARBA" id="ARBA00023200"/>
    </source>
</evidence>
<comment type="catalytic activity">
    <reaction evidence="25">
        <text>a 5'-end (5'-triphosphoguanosine)-adenylyl-adenylyl-cytidylyl-adenosine in mRNA + 2 S-adenosyl-L-methionine = a 5'-end (N(7)-methyl 5'-triphosphoguanosine)-(2'-O-methyladenylyl)-adenylyl-cytidylyl-adenosine in mRNA + 2 S-adenosyl-L-homocysteine + H(+)</text>
        <dbReference type="Rhea" id="RHEA:65376"/>
        <dbReference type="Rhea" id="RHEA-COMP:16797"/>
        <dbReference type="Rhea" id="RHEA-COMP:16798"/>
        <dbReference type="ChEBI" id="CHEBI:15378"/>
        <dbReference type="ChEBI" id="CHEBI:57856"/>
        <dbReference type="ChEBI" id="CHEBI:59789"/>
        <dbReference type="ChEBI" id="CHEBI:156483"/>
        <dbReference type="ChEBI" id="CHEBI:156484"/>
        <dbReference type="EC" id="2.1.1.375"/>
    </reaction>
</comment>
<feature type="domain" description="Mononegavirus-type SAM-dependent 2'-O-MTase" evidence="28">
    <location>
        <begin position="1645"/>
        <end position="1841"/>
    </location>
</feature>
<evidence type="ECO:0000256" key="26">
    <source>
        <dbReference type="ARBA" id="ARBA00048548"/>
    </source>
</evidence>
<evidence type="ECO:0000256" key="2">
    <source>
        <dbReference type="ARBA" id="ARBA00004328"/>
    </source>
</evidence>
<dbReference type="GO" id="GO:0003968">
    <property type="term" value="F:RNA-directed RNA polymerase activity"/>
    <property type="evidence" value="ECO:0007669"/>
    <property type="project" value="UniProtKB-KW"/>
</dbReference>
<dbReference type="GO" id="GO:0004482">
    <property type="term" value="F:mRNA 5'-cap (guanine-N7-)-methyltransferase activity"/>
    <property type="evidence" value="ECO:0007669"/>
    <property type="project" value="InterPro"/>
</dbReference>
<comment type="catalytic activity">
    <reaction evidence="20">
        <text>a 5'-end (5'-triphosphoguanosine)-(2'-O-methyladenylyl)-adenylyl-cytidylyl-adenosine in mRNA + S-adenosyl-L-methionine = a 5'-end (N(7)-methyl 5'-triphosphoguanosine)-(2'-O-methyladenylyl)-adenylyl-cytidylyl-adenosine in mRNA + S-adenosyl-L-homocysteine</text>
        <dbReference type="Rhea" id="RHEA:65440"/>
        <dbReference type="Rhea" id="RHEA-COMP:16798"/>
        <dbReference type="Rhea" id="RHEA-COMP:16801"/>
        <dbReference type="ChEBI" id="CHEBI:57856"/>
        <dbReference type="ChEBI" id="CHEBI:59789"/>
        <dbReference type="ChEBI" id="CHEBI:156482"/>
        <dbReference type="ChEBI" id="CHEBI:156483"/>
    </reaction>
</comment>